<dbReference type="Proteomes" id="UP000008062">
    <property type="component" value="Chromosome 14"/>
</dbReference>
<name>F9XQV1_ZYMTI</name>
<dbReference type="AlphaFoldDB" id="F9XQV1"/>
<protein>
    <submittedName>
        <fullName evidence="1">Uncharacterized protein</fullName>
    </submittedName>
</protein>
<dbReference type="HOGENOM" id="CLU_998217_0_0_1"/>
<evidence type="ECO:0000313" key="1">
    <source>
        <dbReference type="EMBL" id="EGP82420.1"/>
    </source>
</evidence>
<dbReference type="RefSeq" id="XP_003847444.1">
    <property type="nucleotide sequence ID" value="XM_003847396.1"/>
</dbReference>
<reference evidence="1 2" key="1">
    <citation type="journal article" date="2011" name="PLoS Genet.">
        <title>Finished genome of the fungal wheat pathogen Mycosphaerella graminicola reveals dispensome structure, chromosome plasticity, and stealth pathogenesis.</title>
        <authorList>
            <person name="Goodwin S.B."/>
            <person name="Ben M'barek S."/>
            <person name="Dhillon B."/>
            <person name="Wittenberg A.H.J."/>
            <person name="Crane C.F."/>
            <person name="Hane J.K."/>
            <person name="Foster A.J."/>
            <person name="Van der Lee T.A.J."/>
            <person name="Grimwood J."/>
            <person name="Aerts A."/>
            <person name="Antoniw J."/>
            <person name="Bailey A."/>
            <person name="Bluhm B."/>
            <person name="Bowler J."/>
            <person name="Bristow J."/>
            <person name="van der Burgt A."/>
            <person name="Canto-Canche B."/>
            <person name="Churchill A.C.L."/>
            <person name="Conde-Ferraez L."/>
            <person name="Cools H.J."/>
            <person name="Coutinho P.M."/>
            <person name="Csukai M."/>
            <person name="Dehal P."/>
            <person name="De Wit P."/>
            <person name="Donzelli B."/>
            <person name="van de Geest H.C."/>
            <person name="van Ham R.C.H.J."/>
            <person name="Hammond-Kosack K.E."/>
            <person name="Henrissat B."/>
            <person name="Kilian A."/>
            <person name="Kobayashi A.K."/>
            <person name="Koopmann E."/>
            <person name="Kourmpetis Y."/>
            <person name="Kuzniar A."/>
            <person name="Lindquist E."/>
            <person name="Lombard V."/>
            <person name="Maliepaard C."/>
            <person name="Martins N."/>
            <person name="Mehrabi R."/>
            <person name="Nap J.P.H."/>
            <person name="Ponomarenko A."/>
            <person name="Rudd J.J."/>
            <person name="Salamov A."/>
            <person name="Schmutz J."/>
            <person name="Schouten H.J."/>
            <person name="Shapiro H."/>
            <person name="Stergiopoulos I."/>
            <person name="Torriani S.F.F."/>
            <person name="Tu H."/>
            <person name="de Vries R.P."/>
            <person name="Waalwijk C."/>
            <person name="Ware S.B."/>
            <person name="Wiebenga A."/>
            <person name="Zwiers L.-H."/>
            <person name="Oliver R.P."/>
            <person name="Grigoriev I.V."/>
            <person name="Kema G.H.J."/>
        </authorList>
    </citation>
    <scope>NUCLEOTIDE SEQUENCE [LARGE SCALE GENOMIC DNA]</scope>
    <source>
        <strain evidence="2">CBS 115943 / IPO323</strain>
    </source>
</reference>
<dbReference type="EMBL" id="CM001209">
    <property type="protein sequence ID" value="EGP82420.1"/>
    <property type="molecule type" value="Genomic_DNA"/>
</dbReference>
<dbReference type="GeneID" id="13400360"/>
<dbReference type="KEGG" id="ztr:MYCGRDRAFT_97616"/>
<dbReference type="InParanoid" id="F9XQV1"/>
<sequence>MSRSYCNTIHLPFGMKNQPPRPSVKRPYKSAAALVVVTANGLGSVAAPKAGLRTVVEVDESDVEASVEESVVEEDFLADLDGDSITTAHDAEAVVPFSHILTPQKKKRKITTTLTAVPATPTVYKPVKTSVPAAHQPVNTSLPVDTFATVTAEPTFLHWFHDPSSITLPSLQANSFHYVKSHRGVFVVVAGGGLEIQGPGTGKKTVGNKKKTIGNNKKKKTVLFRSTSVRSTEEEDAGDEWHGMERKGYDLQRPTVAELTLQAKEALDVAHDARRGSRC</sequence>
<evidence type="ECO:0000313" key="2">
    <source>
        <dbReference type="Proteomes" id="UP000008062"/>
    </source>
</evidence>
<organism evidence="1 2">
    <name type="scientific">Zymoseptoria tritici (strain CBS 115943 / IPO323)</name>
    <name type="common">Speckled leaf blotch fungus</name>
    <name type="synonym">Septoria tritici</name>
    <dbReference type="NCBI Taxonomy" id="336722"/>
    <lineage>
        <taxon>Eukaryota</taxon>
        <taxon>Fungi</taxon>
        <taxon>Dikarya</taxon>
        <taxon>Ascomycota</taxon>
        <taxon>Pezizomycotina</taxon>
        <taxon>Dothideomycetes</taxon>
        <taxon>Dothideomycetidae</taxon>
        <taxon>Mycosphaerellales</taxon>
        <taxon>Mycosphaerellaceae</taxon>
        <taxon>Zymoseptoria</taxon>
    </lineage>
</organism>
<gene>
    <name evidence="1" type="ORF">MYCGRDRAFT_97616</name>
</gene>
<accession>F9XQV1</accession>
<proteinExistence type="predicted"/>
<keyword evidence="2" id="KW-1185">Reference proteome</keyword>